<protein>
    <submittedName>
        <fullName evidence="2">Uncharacterized protein</fullName>
    </submittedName>
</protein>
<name>A0AAE1SZT5_9SOLA</name>
<dbReference type="PANTHER" id="PTHR46807">
    <property type="entry name" value="TRANSCRIPTION FACTOR PIF3"/>
    <property type="match status" value="1"/>
</dbReference>
<dbReference type="Proteomes" id="UP001291623">
    <property type="component" value="Unassembled WGS sequence"/>
</dbReference>
<comment type="caution">
    <text evidence="2">The sequence shown here is derived from an EMBL/GenBank/DDBJ whole genome shotgun (WGS) entry which is preliminary data.</text>
</comment>
<organism evidence="2 3">
    <name type="scientific">Anisodus tanguticus</name>
    <dbReference type="NCBI Taxonomy" id="243964"/>
    <lineage>
        <taxon>Eukaryota</taxon>
        <taxon>Viridiplantae</taxon>
        <taxon>Streptophyta</taxon>
        <taxon>Embryophyta</taxon>
        <taxon>Tracheophyta</taxon>
        <taxon>Spermatophyta</taxon>
        <taxon>Magnoliopsida</taxon>
        <taxon>eudicotyledons</taxon>
        <taxon>Gunneridae</taxon>
        <taxon>Pentapetalae</taxon>
        <taxon>asterids</taxon>
        <taxon>lamiids</taxon>
        <taxon>Solanales</taxon>
        <taxon>Solanaceae</taxon>
        <taxon>Solanoideae</taxon>
        <taxon>Hyoscyameae</taxon>
        <taxon>Anisodus</taxon>
    </lineage>
</organism>
<evidence type="ECO:0000313" key="2">
    <source>
        <dbReference type="EMBL" id="KAK4378781.1"/>
    </source>
</evidence>
<reference evidence="2" key="1">
    <citation type="submission" date="2023-12" db="EMBL/GenBank/DDBJ databases">
        <title>Genome assembly of Anisodus tanguticus.</title>
        <authorList>
            <person name="Wang Y.-J."/>
        </authorList>
    </citation>
    <scope>NUCLEOTIDE SEQUENCE</scope>
    <source>
        <strain evidence="2">KB-2021</strain>
        <tissue evidence="2">Leaf</tissue>
    </source>
</reference>
<feature type="compositionally biased region" description="Polar residues" evidence="1">
    <location>
        <begin position="35"/>
        <end position="54"/>
    </location>
</feature>
<feature type="region of interest" description="Disordered" evidence="1">
    <location>
        <begin position="35"/>
        <end position="68"/>
    </location>
</feature>
<accession>A0AAE1SZT5</accession>
<evidence type="ECO:0000256" key="1">
    <source>
        <dbReference type="SAM" id="MobiDB-lite"/>
    </source>
</evidence>
<dbReference type="PANTHER" id="PTHR46807:SF1">
    <property type="entry name" value="TRANSCRIPTION FACTOR PIF3"/>
    <property type="match status" value="1"/>
</dbReference>
<dbReference type="EMBL" id="JAVYJV010000001">
    <property type="protein sequence ID" value="KAK4378781.1"/>
    <property type="molecule type" value="Genomic_DNA"/>
</dbReference>
<sequence length="160" mass="17405">MARGKLESGQQKISSFPENDLVELVWQNGQIVMQGQSSSAKKSPISNNLPSNASGDRDKYTGNSSTSKLGKFGLMDSMLNDMPLSVPTGEYDLIQEDEGVPWLGYSAEQDYCSQSLPEIFGVTANEPSEQNEFGLINKRGSSSDKLIGDSQCSCLQCCEF</sequence>
<keyword evidence="3" id="KW-1185">Reference proteome</keyword>
<dbReference type="AlphaFoldDB" id="A0AAE1SZT5"/>
<dbReference type="GO" id="GO:0003700">
    <property type="term" value="F:DNA-binding transcription factor activity"/>
    <property type="evidence" value="ECO:0007669"/>
    <property type="project" value="InterPro"/>
</dbReference>
<proteinExistence type="predicted"/>
<evidence type="ECO:0000313" key="3">
    <source>
        <dbReference type="Proteomes" id="UP001291623"/>
    </source>
</evidence>
<dbReference type="InterPro" id="IPR044273">
    <property type="entry name" value="PIF3-like"/>
</dbReference>
<gene>
    <name evidence="2" type="ORF">RND71_000643</name>
</gene>